<dbReference type="GO" id="GO:0043093">
    <property type="term" value="P:FtsZ-dependent cytokinesis"/>
    <property type="evidence" value="ECO:0007669"/>
    <property type="project" value="UniProtKB-UniRule"/>
</dbReference>
<accession>A0A1M6M2V0</accession>
<dbReference type="Proteomes" id="UP000184510">
    <property type="component" value="Unassembled WGS sequence"/>
</dbReference>
<dbReference type="PIRSF" id="PIRSF003101">
    <property type="entry name" value="FtsA"/>
    <property type="match status" value="1"/>
</dbReference>
<comment type="subunit">
    <text evidence="5">Self-interacts. Interacts with FtsZ.</text>
</comment>
<comment type="subcellular location">
    <subcellularLocation>
        <location evidence="5">Cell membrane</location>
        <topology evidence="5">Peripheral membrane protein</topology>
        <orientation evidence="5">Cytoplasmic side</orientation>
    </subcellularLocation>
    <text evidence="5">Localizes to the Z ring in an FtsZ-dependent manner. Targeted to the membrane through a conserved C-terminal amphipathic helix.</text>
</comment>
<dbReference type="HAMAP" id="MF_02033">
    <property type="entry name" value="FtsA"/>
    <property type="match status" value="1"/>
</dbReference>
<dbReference type="InterPro" id="IPR050696">
    <property type="entry name" value="FtsA/MreB"/>
</dbReference>
<evidence type="ECO:0000256" key="1">
    <source>
        <dbReference type="ARBA" id="ARBA00022475"/>
    </source>
</evidence>
<dbReference type="AlphaFoldDB" id="A0A1M6M2V0"/>
<dbReference type="GO" id="GO:0009898">
    <property type="term" value="C:cytoplasmic side of plasma membrane"/>
    <property type="evidence" value="ECO:0007669"/>
    <property type="project" value="UniProtKB-UniRule"/>
</dbReference>
<dbReference type="CDD" id="cd24048">
    <property type="entry name" value="ASKHA_NBD_FtsA"/>
    <property type="match status" value="1"/>
</dbReference>
<dbReference type="Pfam" id="PF02491">
    <property type="entry name" value="SHS2_FTSA"/>
    <property type="match status" value="1"/>
</dbReference>
<dbReference type="InterPro" id="IPR043129">
    <property type="entry name" value="ATPase_NBD"/>
</dbReference>
<dbReference type="SMART" id="SM00842">
    <property type="entry name" value="FtsA"/>
    <property type="match status" value="1"/>
</dbReference>
<gene>
    <name evidence="5" type="primary">ftsA</name>
    <name evidence="8" type="ORF">SAMN02745181_2580</name>
</gene>
<dbReference type="InterPro" id="IPR003494">
    <property type="entry name" value="SHS2_FtsA"/>
</dbReference>
<dbReference type="Gene3D" id="3.30.420.40">
    <property type="match status" value="2"/>
</dbReference>
<protein>
    <recommendedName>
        <fullName evidence="5 6">Cell division protein FtsA</fullName>
    </recommendedName>
</protein>
<name>A0A1M6M2V0_9BACT</name>
<reference evidence="8 9" key="1">
    <citation type="submission" date="2016-11" db="EMBL/GenBank/DDBJ databases">
        <authorList>
            <person name="Jaros S."/>
            <person name="Januszkiewicz K."/>
            <person name="Wedrychowicz H."/>
        </authorList>
    </citation>
    <scope>NUCLEOTIDE SEQUENCE [LARGE SCALE GENOMIC DNA]</scope>
    <source>
        <strain evidence="8 9">DSM 18772</strain>
    </source>
</reference>
<keyword evidence="2 5" id="KW-0132">Cell division</keyword>
<dbReference type="GO" id="GO:0032153">
    <property type="term" value="C:cell division site"/>
    <property type="evidence" value="ECO:0007669"/>
    <property type="project" value="UniProtKB-UniRule"/>
</dbReference>
<keyword evidence="1 5" id="KW-1003">Cell membrane</keyword>
<dbReference type="FunCoup" id="A0A1M6M2V0">
    <property type="interactions" value="187"/>
</dbReference>
<comment type="function">
    <text evidence="5 6">Cell division protein that is involved in the assembly of the Z ring. May serve as a membrane anchor for the Z ring.</text>
</comment>
<evidence type="ECO:0000313" key="8">
    <source>
        <dbReference type="EMBL" id="SHJ77687.1"/>
    </source>
</evidence>
<dbReference type="STRING" id="1123071.SAMN02745181_2580"/>
<keyword evidence="4 5" id="KW-0131">Cell cycle</keyword>
<evidence type="ECO:0000256" key="5">
    <source>
        <dbReference type="HAMAP-Rule" id="MF_02033"/>
    </source>
</evidence>
<organism evidence="8 9">
    <name type="scientific">Rubritalea squalenifaciens DSM 18772</name>
    <dbReference type="NCBI Taxonomy" id="1123071"/>
    <lineage>
        <taxon>Bacteria</taxon>
        <taxon>Pseudomonadati</taxon>
        <taxon>Verrucomicrobiota</taxon>
        <taxon>Verrucomicrobiia</taxon>
        <taxon>Verrucomicrobiales</taxon>
        <taxon>Rubritaleaceae</taxon>
        <taxon>Rubritalea</taxon>
    </lineage>
</organism>
<dbReference type="PANTHER" id="PTHR32432">
    <property type="entry name" value="CELL DIVISION PROTEIN FTSA-RELATED"/>
    <property type="match status" value="1"/>
</dbReference>
<dbReference type="RefSeq" id="WP_143184151.1">
    <property type="nucleotide sequence ID" value="NZ_FQYR01000004.1"/>
</dbReference>
<dbReference type="PANTHER" id="PTHR32432:SF4">
    <property type="entry name" value="CELL DIVISION PROTEIN FTSA"/>
    <property type="match status" value="1"/>
</dbReference>
<dbReference type="InterPro" id="IPR020823">
    <property type="entry name" value="Cell_div_FtsA"/>
</dbReference>
<comment type="similarity">
    <text evidence="5 6">Belongs to the FtsA/MreB family.</text>
</comment>
<evidence type="ECO:0000259" key="7">
    <source>
        <dbReference type="SMART" id="SM00842"/>
    </source>
</evidence>
<keyword evidence="9" id="KW-1185">Reference proteome</keyword>
<evidence type="ECO:0000256" key="3">
    <source>
        <dbReference type="ARBA" id="ARBA00023136"/>
    </source>
</evidence>
<dbReference type="NCBIfam" id="TIGR01174">
    <property type="entry name" value="ftsA"/>
    <property type="match status" value="1"/>
</dbReference>
<dbReference type="SUPFAM" id="SSF53067">
    <property type="entry name" value="Actin-like ATPase domain"/>
    <property type="match status" value="2"/>
</dbReference>
<dbReference type="OrthoDB" id="9768127at2"/>
<evidence type="ECO:0000313" key="9">
    <source>
        <dbReference type="Proteomes" id="UP000184510"/>
    </source>
</evidence>
<dbReference type="InParanoid" id="A0A1M6M2V0"/>
<evidence type="ECO:0000256" key="6">
    <source>
        <dbReference type="PIRNR" id="PIRNR003101"/>
    </source>
</evidence>
<evidence type="ECO:0000256" key="4">
    <source>
        <dbReference type="ARBA" id="ARBA00023306"/>
    </source>
</evidence>
<evidence type="ECO:0000256" key="2">
    <source>
        <dbReference type="ARBA" id="ARBA00022618"/>
    </source>
</evidence>
<feature type="domain" description="SHS2" evidence="7">
    <location>
        <begin position="7"/>
        <end position="195"/>
    </location>
</feature>
<dbReference type="EMBL" id="FQYR01000004">
    <property type="protein sequence ID" value="SHJ77687.1"/>
    <property type="molecule type" value="Genomic_DNA"/>
</dbReference>
<proteinExistence type="inferred from homology"/>
<sequence>MAKSKIHVGLEIGTSKTCMVVGEVKVDGSVKILGVGETKSVGVRKGEISDYAQVRTCVREALLEAEDVCDVDINSVFLSVTGSHIKGVNNRGTYRLPDDEQEILPEHVEEAKEIARDIAIPTDDVYLHNVVRQYWLDGEEHSTTPVGLLGRTLEADFHIIHGIRTRIQNSIKCVREIPLDVDDVVFAPIASAQIALNRQRKDAGALVIDIGGGTTDYVLYLDGAIAASGCIPVGGDHVTNDIHLVTHMPLSKAEKVKKTEGDASGDPARSVGVVTIPDEKGFPELEVKRQLLNDIIRGRLEETLNLVKERLPEGALQKIGTGVFLTGGTSLMRGFGELANEVFNLPIYRPEQPEVSGVHAYFRDPQYSTAVGLIRYAQLMDEDRPKKSTGGLFGALKNMVWPFGA</sequence>
<dbReference type="Pfam" id="PF14450">
    <property type="entry name" value="FtsA"/>
    <property type="match status" value="1"/>
</dbReference>
<keyword evidence="3 5" id="KW-0472">Membrane</keyword>